<reference evidence="2" key="1">
    <citation type="submission" date="2021-03" db="EMBL/GenBank/DDBJ databases">
        <title>Draft genome sequence of rust myrtle Austropuccinia psidii MF-1, a brazilian biotype.</title>
        <authorList>
            <person name="Quecine M.C."/>
            <person name="Pachon D.M.R."/>
            <person name="Bonatelli M.L."/>
            <person name="Correr F.H."/>
            <person name="Franceschini L.M."/>
            <person name="Leite T.F."/>
            <person name="Margarido G.R.A."/>
            <person name="Almeida C.A."/>
            <person name="Ferrarezi J.A."/>
            <person name="Labate C.A."/>
        </authorList>
    </citation>
    <scope>NUCLEOTIDE SEQUENCE</scope>
    <source>
        <strain evidence="2">MF-1</strain>
    </source>
</reference>
<evidence type="ECO:0000313" key="2">
    <source>
        <dbReference type="EMBL" id="MBW0464563.1"/>
    </source>
</evidence>
<feature type="region of interest" description="Disordered" evidence="1">
    <location>
        <begin position="20"/>
        <end position="46"/>
    </location>
</feature>
<dbReference type="Proteomes" id="UP000765509">
    <property type="component" value="Unassembled WGS sequence"/>
</dbReference>
<dbReference type="EMBL" id="AVOT02000814">
    <property type="protein sequence ID" value="MBW0464563.1"/>
    <property type="molecule type" value="Genomic_DNA"/>
</dbReference>
<keyword evidence="3" id="KW-1185">Reference proteome</keyword>
<protein>
    <submittedName>
        <fullName evidence="2">Uncharacterized protein</fullName>
    </submittedName>
</protein>
<gene>
    <name evidence="2" type="ORF">O181_004278</name>
</gene>
<proteinExistence type="predicted"/>
<evidence type="ECO:0000313" key="3">
    <source>
        <dbReference type="Proteomes" id="UP000765509"/>
    </source>
</evidence>
<accession>A0A9Q3BG98</accession>
<name>A0A9Q3BG98_9BASI</name>
<evidence type="ECO:0000256" key="1">
    <source>
        <dbReference type="SAM" id="MobiDB-lite"/>
    </source>
</evidence>
<dbReference type="AlphaFoldDB" id="A0A9Q3BG98"/>
<comment type="caution">
    <text evidence="2">The sequence shown here is derived from an EMBL/GenBank/DDBJ whole genome shotgun (WGS) entry which is preliminary data.</text>
</comment>
<sequence length="134" mass="15780">MPLKIFGEFKKEINLFGQNDIQKGSNKTKPLHSEDKSSGKSYNNLNTEKEIDSRFKELKPIRSQARKEYIKSTNILENHPPELEYCNEAGLLSHMKIYNKKKAERLIITKEGCSWEEYTNWQHLKIPTFSIYNK</sequence>
<organism evidence="2 3">
    <name type="scientific">Austropuccinia psidii MF-1</name>
    <dbReference type="NCBI Taxonomy" id="1389203"/>
    <lineage>
        <taxon>Eukaryota</taxon>
        <taxon>Fungi</taxon>
        <taxon>Dikarya</taxon>
        <taxon>Basidiomycota</taxon>
        <taxon>Pucciniomycotina</taxon>
        <taxon>Pucciniomycetes</taxon>
        <taxon>Pucciniales</taxon>
        <taxon>Sphaerophragmiaceae</taxon>
        <taxon>Austropuccinia</taxon>
    </lineage>
</organism>